<dbReference type="SUPFAM" id="SSF48317">
    <property type="entry name" value="Acid phosphatase/Vanadium-dependent haloperoxidase"/>
    <property type="match status" value="1"/>
</dbReference>
<sequence>MISVLVGLVLALASLVLGLSVHREVPALDRDLHLAATELGPDFTHAATAISFVLSPGLATITLTSLALRALLARDALVLRAAVLLAVSWCTILARYGYQRVRPIEYPQWAYPSGHVTAVTAVALTGVLLVGQLAREHLRHAIALAATAVALTAASRVVLEMHWFTDTVGAVLAVLGVGLVAARALRLMPPGRQPEQPPGQPREQPPKQPLKHPPKRPPRRPSWRPLGVVSRREQS</sequence>
<keyword evidence="2" id="KW-1133">Transmembrane helix</keyword>
<keyword evidence="5" id="KW-1185">Reference proteome</keyword>
<feature type="region of interest" description="Disordered" evidence="1">
    <location>
        <begin position="189"/>
        <end position="235"/>
    </location>
</feature>
<feature type="domain" description="Phosphatidic acid phosphatase type 2/haloperoxidase" evidence="3">
    <location>
        <begin position="105"/>
        <end position="181"/>
    </location>
</feature>
<feature type="compositionally biased region" description="Pro residues" evidence="1">
    <location>
        <begin position="191"/>
        <end position="200"/>
    </location>
</feature>
<gene>
    <name evidence="4" type="ORF">ACFPFM_35020</name>
</gene>
<dbReference type="EMBL" id="JBHSJB010000035">
    <property type="protein sequence ID" value="MFC5058955.1"/>
    <property type="molecule type" value="Genomic_DNA"/>
</dbReference>
<evidence type="ECO:0000256" key="2">
    <source>
        <dbReference type="SAM" id="Phobius"/>
    </source>
</evidence>
<dbReference type="InterPro" id="IPR000326">
    <property type="entry name" value="PAP2/HPO"/>
</dbReference>
<feature type="transmembrane region" description="Helical" evidence="2">
    <location>
        <begin position="77"/>
        <end position="98"/>
    </location>
</feature>
<dbReference type="RefSeq" id="WP_344039887.1">
    <property type="nucleotide sequence ID" value="NZ_BAAAKE010000019.1"/>
</dbReference>
<protein>
    <submittedName>
        <fullName evidence="4">Phosphatase PAP2 family protein</fullName>
    </submittedName>
</protein>
<proteinExistence type="predicted"/>
<feature type="transmembrane region" description="Helical" evidence="2">
    <location>
        <begin position="138"/>
        <end position="157"/>
    </location>
</feature>
<dbReference type="Gene3D" id="1.20.144.10">
    <property type="entry name" value="Phosphatidic acid phosphatase type 2/haloperoxidase"/>
    <property type="match status" value="1"/>
</dbReference>
<keyword evidence="2" id="KW-0472">Membrane</keyword>
<dbReference type="Pfam" id="PF01569">
    <property type="entry name" value="PAP2"/>
    <property type="match status" value="1"/>
</dbReference>
<organism evidence="4 5">
    <name type="scientific">Saccharothrix xinjiangensis</name>
    <dbReference type="NCBI Taxonomy" id="204798"/>
    <lineage>
        <taxon>Bacteria</taxon>
        <taxon>Bacillati</taxon>
        <taxon>Actinomycetota</taxon>
        <taxon>Actinomycetes</taxon>
        <taxon>Pseudonocardiales</taxon>
        <taxon>Pseudonocardiaceae</taxon>
        <taxon>Saccharothrix</taxon>
    </lineage>
</organism>
<reference evidence="5" key="1">
    <citation type="journal article" date="2019" name="Int. J. Syst. Evol. Microbiol.">
        <title>The Global Catalogue of Microorganisms (GCM) 10K type strain sequencing project: providing services to taxonomists for standard genome sequencing and annotation.</title>
        <authorList>
            <consortium name="The Broad Institute Genomics Platform"/>
            <consortium name="The Broad Institute Genome Sequencing Center for Infectious Disease"/>
            <person name="Wu L."/>
            <person name="Ma J."/>
        </authorList>
    </citation>
    <scope>NUCLEOTIDE SEQUENCE [LARGE SCALE GENOMIC DNA]</scope>
    <source>
        <strain evidence="5">KCTC 12848</strain>
    </source>
</reference>
<feature type="transmembrane region" description="Helical" evidence="2">
    <location>
        <begin position="47"/>
        <end position="68"/>
    </location>
</feature>
<evidence type="ECO:0000313" key="5">
    <source>
        <dbReference type="Proteomes" id="UP001595833"/>
    </source>
</evidence>
<feature type="compositionally biased region" description="Basic residues" evidence="1">
    <location>
        <begin position="209"/>
        <end position="222"/>
    </location>
</feature>
<comment type="caution">
    <text evidence="4">The sequence shown here is derived from an EMBL/GenBank/DDBJ whole genome shotgun (WGS) entry which is preliminary data.</text>
</comment>
<evidence type="ECO:0000256" key="1">
    <source>
        <dbReference type="SAM" id="MobiDB-lite"/>
    </source>
</evidence>
<feature type="transmembrane region" description="Helical" evidence="2">
    <location>
        <begin position="163"/>
        <end position="182"/>
    </location>
</feature>
<keyword evidence="2" id="KW-0812">Transmembrane</keyword>
<name>A0ABV9Y8B1_9PSEU</name>
<evidence type="ECO:0000313" key="4">
    <source>
        <dbReference type="EMBL" id="MFC5058955.1"/>
    </source>
</evidence>
<feature type="transmembrane region" description="Helical" evidence="2">
    <location>
        <begin position="110"/>
        <end position="131"/>
    </location>
</feature>
<dbReference type="InterPro" id="IPR036938">
    <property type="entry name" value="PAP2/HPO_sf"/>
</dbReference>
<accession>A0ABV9Y8B1</accession>
<evidence type="ECO:0000259" key="3">
    <source>
        <dbReference type="Pfam" id="PF01569"/>
    </source>
</evidence>
<dbReference type="Proteomes" id="UP001595833">
    <property type="component" value="Unassembled WGS sequence"/>
</dbReference>